<feature type="region of interest" description="Disordered" evidence="1">
    <location>
        <begin position="1"/>
        <end position="152"/>
    </location>
</feature>
<dbReference type="KEGG" id="mpp:MICPUCDRAFT_61761"/>
<dbReference type="GeneID" id="9680948"/>
<dbReference type="AlphaFoldDB" id="C1MIY9"/>
<evidence type="ECO:0000313" key="3">
    <source>
        <dbReference type="Proteomes" id="UP000001876"/>
    </source>
</evidence>
<protein>
    <submittedName>
        <fullName evidence="2">Predicted protein</fullName>
    </submittedName>
</protein>
<sequence length="277" mass="31388">MFGRDASPGRPLLDDYYATRSADPHPSASPRRKHLLVRALLATRSPRPPAAAARRRRRHRPRPSEPPFDVPHRRRQRVAVDVPFPEHGVEHSHDAVLSPRDHPAVIKRDGEHPQRRRRRRRRLGEVDLRQPRDGDRAVVPAGDDPAQRRAHPHAVHAVVVDPPRRHHRRRWEPRVVHVERPRGAAEREQPAVRVDAPRRLRPARVPRVPPRRRGDVGFGRRIADVPASDDPVRTRRVDDVAIDVAAAPSDAVRLRVAEAVGSIRANVGVELKGVGWS</sequence>
<dbReference type="RefSeq" id="XP_003055743.1">
    <property type="nucleotide sequence ID" value="XM_003055697.1"/>
</dbReference>
<proteinExistence type="predicted"/>
<evidence type="ECO:0000313" key="2">
    <source>
        <dbReference type="EMBL" id="EEH60995.1"/>
    </source>
</evidence>
<organism evidence="3">
    <name type="scientific">Micromonas pusilla (strain CCMP1545)</name>
    <name type="common">Picoplanktonic green alga</name>
    <dbReference type="NCBI Taxonomy" id="564608"/>
    <lineage>
        <taxon>Eukaryota</taxon>
        <taxon>Viridiplantae</taxon>
        <taxon>Chlorophyta</taxon>
        <taxon>Mamiellophyceae</taxon>
        <taxon>Mamiellales</taxon>
        <taxon>Mamiellaceae</taxon>
        <taxon>Micromonas</taxon>
    </lineage>
</organism>
<keyword evidence="3" id="KW-1185">Reference proteome</keyword>
<name>C1MIY9_MICPC</name>
<dbReference type="Proteomes" id="UP000001876">
    <property type="component" value="Unassembled WGS sequence"/>
</dbReference>
<accession>C1MIY9</accession>
<evidence type="ECO:0000256" key="1">
    <source>
        <dbReference type="SAM" id="MobiDB-lite"/>
    </source>
</evidence>
<gene>
    <name evidence="2" type="ORF">MICPUCDRAFT_61761</name>
</gene>
<feature type="compositionally biased region" description="Basic and acidic residues" evidence="1">
    <location>
        <begin position="123"/>
        <end position="136"/>
    </location>
</feature>
<dbReference type="EMBL" id="GG663735">
    <property type="protein sequence ID" value="EEH60995.1"/>
    <property type="molecule type" value="Genomic_DNA"/>
</dbReference>
<feature type="compositionally biased region" description="Basic and acidic residues" evidence="1">
    <location>
        <begin position="87"/>
        <end position="113"/>
    </location>
</feature>
<reference evidence="2 3" key="1">
    <citation type="journal article" date="2009" name="Science">
        <title>Green evolution and dynamic adaptations revealed by genomes of the marine picoeukaryotes Micromonas.</title>
        <authorList>
            <person name="Worden A.Z."/>
            <person name="Lee J.H."/>
            <person name="Mock T."/>
            <person name="Rouze P."/>
            <person name="Simmons M.P."/>
            <person name="Aerts A.L."/>
            <person name="Allen A.E."/>
            <person name="Cuvelier M.L."/>
            <person name="Derelle E."/>
            <person name="Everett M.V."/>
            <person name="Foulon E."/>
            <person name="Grimwood J."/>
            <person name="Gundlach H."/>
            <person name="Henrissat B."/>
            <person name="Napoli C."/>
            <person name="McDonald S.M."/>
            <person name="Parker M.S."/>
            <person name="Rombauts S."/>
            <person name="Salamov A."/>
            <person name="Von Dassow P."/>
            <person name="Badger J.H."/>
            <person name="Coutinho P.M."/>
            <person name="Demir E."/>
            <person name="Dubchak I."/>
            <person name="Gentemann C."/>
            <person name="Eikrem W."/>
            <person name="Gready J.E."/>
            <person name="John U."/>
            <person name="Lanier W."/>
            <person name="Lindquist E.A."/>
            <person name="Lucas S."/>
            <person name="Mayer K.F."/>
            <person name="Moreau H."/>
            <person name="Not F."/>
            <person name="Otillar R."/>
            <person name="Panaud O."/>
            <person name="Pangilinan J."/>
            <person name="Paulsen I."/>
            <person name="Piegu B."/>
            <person name="Poliakov A."/>
            <person name="Robbens S."/>
            <person name="Schmutz J."/>
            <person name="Toulza E."/>
            <person name="Wyss T."/>
            <person name="Zelensky A."/>
            <person name="Zhou K."/>
            <person name="Armbrust E.V."/>
            <person name="Bhattacharya D."/>
            <person name="Goodenough U.W."/>
            <person name="Van de Peer Y."/>
            <person name="Grigoriev I.V."/>
        </authorList>
    </citation>
    <scope>NUCLEOTIDE SEQUENCE [LARGE SCALE GENOMIC DNA]</scope>
    <source>
        <strain evidence="2 3">CCMP1545</strain>
    </source>
</reference>